<keyword evidence="2" id="KW-0812">Transmembrane</keyword>
<dbReference type="Proteomes" id="UP001284901">
    <property type="component" value="Unassembled WGS sequence"/>
</dbReference>
<name>A0ABU5GA10_9ACTO</name>
<keyword evidence="3" id="KW-0732">Signal</keyword>
<keyword evidence="2" id="KW-1133">Transmembrane helix</keyword>
<feature type="chain" id="PRO_5046236740" evidence="3">
    <location>
        <begin position="29"/>
        <end position="410"/>
    </location>
</feature>
<dbReference type="CDD" id="cd00222">
    <property type="entry name" value="CollagenBindB"/>
    <property type="match status" value="1"/>
</dbReference>
<accession>A0ABU5GA10</accession>
<evidence type="ECO:0000259" key="4">
    <source>
        <dbReference type="Pfam" id="PF05738"/>
    </source>
</evidence>
<evidence type="ECO:0000313" key="5">
    <source>
        <dbReference type="EMBL" id="MDY5145554.1"/>
    </source>
</evidence>
<keyword evidence="2" id="KW-0472">Membrane</keyword>
<evidence type="ECO:0000256" key="3">
    <source>
        <dbReference type="SAM" id="SignalP"/>
    </source>
</evidence>
<reference evidence="5 6" key="1">
    <citation type="submission" date="2023-10" db="EMBL/GenBank/DDBJ databases">
        <title>Whole Genome based description of the genera Actinobaculum and Actinotignum reveals a complex phylogenetic relationship within the species included in the genus Actinotignum.</title>
        <authorList>
            <person name="Jensen C.S."/>
            <person name="Dargis R."/>
            <person name="Kemp M."/>
            <person name="Christensen J.J."/>
        </authorList>
    </citation>
    <scope>NUCLEOTIDE SEQUENCE [LARGE SCALE GENOMIC DNA]</scope>
    <source>
        <strain evidence="5 6">SLA_B089</strain>
    </source>
</reference>
<feature type="domain" description="CNA-B" evidence="4">
    <location>
        <begin position="169"/>
        <end position="256"/>
    </location>
</feature>
<dbReference type="RefSeq" id="WP_284881168.1">
    <property type="nucleotide sequence ID" value="NZ_CAUPFC010000001.1"/>
</dbReference>
<feature type="region of interest" description="Disordered" evidence="1">
    <location>
        <begin position="252"/>
        <end position="385"/>
    </location>
</feature>
<feature type="compositionally biased region" description="Pro residues" evidence="1">
    <location>
        <begin position="297"/>
        <end position="371"/>
    </location>
</feature>
<dbReference type="PRINTS" id="PR01217">
    <property type="entry name" value="PRICHEXTENSN"/>
</dbReference>
<dbReference type="Gene3D" id="2.60.40.1140">
    <property type="entry name" value="Collagen-binding surface protein Cna, B-type domain"/>
    <property type="match status" value="1"/>
</dbReference>
<evidence type="ECO:0000256" key="2">
    <source>
        <dbReference type="SAM" id="Phobius"/>
    </source>
</evidence>
<gene>
    <name evidence="5" type="ORF">R6P33_00775</name>
</gene>
<dbReference type="Pfam" id="PF05738">
    <property type="entry name" value="Cna_B"/>
    <property type="match status" value="1"/>
</dbReference>
<evidence type="ECO:0000313" key="6">
    <source>
        <dbReference type="Proteomes" id="UP001284901"/>
    </source>
</evidence>
<dbReference type="InterPro" id="IPR008454">
    <property type="entry name" value="Collagen-bd_Cna-like_B-typ_dom"/>
</dbReference>
<dbReference type="SUPFAM" id="SSF49478">
    <property type="entry name" value="Cna protein B-type domain"/>
    <property type="match status" value="1"/>
</dbReference>
<keyword evidence="6" id="KW-1185">Reference proteome</keyword>
<feature type="signal peptide" evidence="3">
    <location>
        <begin position="1"/>
        <end position="28"/>
    </location>
</feature>
<proteinExistence type="predicted"/>
<feature type="transmembrane region" description="Helical" evidence="2">
    <location>
        <begin position="385"/>
        <end position="406"/>
    </location>
</feature>
<evidence type="ECO:0000256" key="1">
    <source>
        <dbReference type="SAM" id="MobiDB-lite"/>
    </source>
</evidence>
<dbReference type="EMBL" id="JAWNFY010000002">
    <property type="protein sequence ID" value="MDY5145554.1"/>
    <property type="molecule type" value="Genomic_DNA"/>
</dbReference>
<organism evidence="5 6">
    <name type="scientific">Actinotignum timonense</name>
    <dbReference type="NCBI Taxonomy" id="1870995"/>
    <lineage>
        <taxon>Bacteria</taxon>
        <taxon>Bacillati</taxon>
        <taxon>Actinomycetota</taxon>
        <taxon>Actinomycetes</taxon>
        <taxon>Actinomycetales</taxon>
        <taxon>Actinomycetaceae</taxon>
        <taxon>Actinotignum</taxon>
    </lineage>
</organism>
<protein>
    <submittedName>
        <fullName evidence="5">Cna B-type domain-containing protein</fullName>
    </submittedName>
</protein>
<comment type="caution">
    <text evidence="5">The sequence shown here is derived from an EMBL/GenBank/DDBJ whole genome shotgun (WGS) entry which is preliminary data.</text>
</comment>
<feature type="compositionally biased region" description="Pro residues" evidence="1">
    <location>
        <begin position="258"/>
        <end position="267"/>
    </location>
</feature>
<sequence length="410" mass="43699">MMRIRKIGAMAGALVLALLAGGGAYSQAQPADSPAARVECPAKEHPDFITLELWGTQFTRDAEGNLLTDAPKETIKYAVFKVYQDRSEQTWINPRYEAYKGEFEVINYPSTVDDWNFTFSVPKYELAGTWTDNEVDYNITEIPTPGYRSDVGMNPDGTLKFTNTLATDVSATKAWQDNDNAKQTRPENITFVLLGDGKEVARKTVGEAEGWTATFAEVDKCADGYLINYEIAEVAVEGYKSAVTGNMTDGFVVTNSIVPPPPTPTPTPTESETPEPTPTPTESETPEPTPSCSETPEPTPTPSDTPTPTPTETPTPTPPVTTPPAPPTPTPTVPATQPPTPPATTPPTPPATTPPATTPPVPSQTPTPTTTPTPRERLVKTGTSMAGPAVTLAGLACLAAGGVMVVRRRS</sequence>